<dbReference type="Gene3D" id="3.40.50.720">
    <property type="entry name" value="NAD(P)-binding Rossmann-like Domain"/>
    <property type="match status" value="1"/>
</dbReference>
<evidence type="ECO:0000259" key="1">
    <source>
        <dbReference type="Pfam" id="PF01408"/>
    </source>
</evidence>
<dbReference type="AlphaFoldDB" id="A0A327JY26"/>
<accession>A0A327JY26</accession>
<evidence type="ECO:0000259" key="2">
    <source>
        <dbReference type="Pfam" id="PF02894"/>
    </source>
</evidence>
<comment type="caution">
    <text evidence="3">The sequence shown here is derived from an EMBL/GenBank/DDBJ whole genome shotgun (WGS) entry which is preliminary data.</text>
</comment>
<proteinExistence type="predicted"/>
<dbReference type="InterPro" id="IPR036291">
    <property type="entry name" value="NAD(P)-bd_dom_sf"/>
</dbReference>
<dbReference type="OrthoDB" id="9800846at2"/>
<feature type="domain" description="Gfo/Idh/MocA-like oxidoreductase C-terminal" evidence="2">
    <location>
        <begin position="136"/>
        <end position="339"/>
    </location>
</feature>
<reference evidence="3 4" key="1">
    <citation type="submission" date="2017-07" db="EMBL/GenBank/DDBJ databases">
        <title>Draft Genome Sequences of Select Purple Nonsulfur Bacteria.</title>
        <authorList>
            <person name="Lasarre B."/>
            <person name="Mckinlay J.B."/>
        </authorList>
    </citation>
    <scope>NUCLEOTIDE SEQUENCE [LARGE SCALE GENOMIC DNA]</scope>
    <source>
        <strain evidence="3 4">DSM 11907</strain>
    </source>
</reference>
<name>A0A327JY26_9BRAD</name>
<dbReference type="GO" id="GO:0000166">
    <property type="term" value="F:nucleotide binding"/>
    <property type="evidence" value="ECO:0007669"/>
    <property type="project" value="InterPro"/>
</dbReference>
<evidence type="ECO:0000313" key="4">
    <source>
        <dbReference type="Proteomes" id="UP000248863"/>
    </source>
</evidence>
<sequence length="357" mass="39834">MKQVDVAVIGTGWIGGMRAETLSRSALVDRLHICEIRPDRLAEMKQITKAATATLDYQDIINNDRISIVYVCTAPEPTHFPIARDCLKAGKHVLLEKPIALDFWEADELITLAKRNGVKFTIGYSQRFNSKIAYAKKQIREGKLGDIVSVMVSRHLSRSLGKKIAGRTKLSPAAMESTHDLDFVLWMLEPAKPVRVYSQGAYGVMKPLNGSYDCMWNTVTMDNGAVVVVGGGWNLPPGYPNYSSTWIEITGTEGALILDGTYRDNWLNTVEGGTRYPMSTMPGEQVDHMYAGQLGPETIHFLECCLLDRPVMVQPAHARMVMETYTAADLSAERNEPVDMPLNNEALARIAEWDRRR</sequence>
<keyword evidence="4" id="KW-1185">Reference proteome</keyword>
<dbReference type="InterPro" id="IPR051450">
    <property type="entry name" value="Gfo/Idh/MocA_Oxidoreductases"/>
</dbReference>
<dbReference type="SUPFAM" id="SSF55347">
    <property type="entry name" value="Glyceraldehyde-3-phosphate dehydrogenase-like, C-terminal domain"/>
    <property type="match status" value="1"/>
</dbReference>
<dbReference type="RefSeq" id="WP_111360210.1">
    <property type="nucleotide sequence ID" value="NZ_NHSK01000222.1"/>
</dbReference>
<dbReference type="Pfam" id="PF02894">
    <property type="entry name" value="GFO_IDH_MocA_C"/>
    <property type="match status" value="1"/>
</dbReference>
<organism evidence="3 4">
    <name type="scientific">Rhodoplanes elegans</name>
    <dbReference type="NCBI Taxonomy" id="29408"/>
    <lineage>
        <taxon>Bacteria</taxon>
        <taxon>Pseudomonadati</taxon>
        <taxon>Pseudomonadota</taxon>
        <taxon>Alphaproteobacteria</taxon>
        <taxon>Hyphomicrobiales</taxon>
        <taxon>Nitrobacteraceae</taxon>
        <taxon>Rhodoplanes</taxon>
    </lineage>
</organism>
<evidence type="ECO:0000313" key="3">
    <source>
        <dbReference type="EMBL" id="RAI30485.1"/>
    </source>
</evidence>
<dbReference type="PANTHER" id="PTHR43377:SF1">
    <property type="entry name" value="BILIVERDIN REDUCTASE A"/>
    <property type="match status" value="1"/>
</dbReference>
<gene>
    <name evidence="3" type="ORF">CH338_27560</name>
</gene>
<feature type="domain" description="Gfo/Idh/MocA-like oxidoreductase N-terminal" evidence="1">
    <location>
        <begin position="5"/>
        <end position="124"/>
    </location>
</feature>
<dbReference type="SUPFAM" id="SSF51735">
    <property type="entry name" value="NAD(P)-binding Rossmann-fold domains"/>
    <property type="match status" value="1"/>
</dbReference>
<dbReference type="Gene3D" id="3.30.360.10">
    <property type="entry name" value="Dihydrodipicolinate Reductase, domain 2"/>
    <property type="match status" value="1"/>
</dbReference>
<dbReference type="InterPro" id="IPR004104">
    <property type="entry name" value="Gfo/Idh/MocA-like_OxRdtase_C"/>
</dbReference>
<dbReference type="Proteomes" id="UP000248863">
    <property type="component" value="Unassembled WGS sequence"/>
</dbReference>
<dbReference type="EMBL" id="NPEU01000608">
    <property type="protein sequence ID" value="RAI30485.1"/>
    <property type="molecule type" value="Genomic_DNA"/>
</dbReference>
<dbReference type="Pfam" id="PF01408">
    <property type="entry name" value="GFO_IDH_MocA"/>
    <property type="match status" value="1"/>
</dbReference>
<dbReference type="PANTHER" id="PTHR43377">
    <property type="entry name" value="BILIVERDIN REDUCTASE A"/>
    <property type="match status" value="1"/>
</dbReference>
<protein>
    <submittedName>
        <fullName evidence="3">Oxidoreductase</fullName>
    </submittedName>
</protein>
<dbReference type="InterPro" id="IPR000683">
    <property type="entry name" value="Gfo/Idh/MocA-like_OxRdtase_N"/>
</dbReference>